<organism evidence="1">
    <name type="scientific">Spodoptera frugiperda</name>
    <name type="common">Fall armyworm</name>
    <dbReference type="NCBI Taxonomy" id="7108"/>
    <lineage>
        <taxon>Eukaryota</taxon>
        <taxon>Metazoa</taxon>
        <taxon>Ecdysozoa</taxon>
        <taxon>Arthropoda</taxon>
        <taxon>Hexapoda</taxon>
        <taxon>Insecta</taxon>
        <taxon>Pterygota</taxon>
        <taxon>Neoptera</taxon>
        <taxon>Endopterygota</taxon>
        <taxon>Lepidoptera</taxon>
        <taxon>Glossata</taxon>
        <taxon>Ditrysia</taxon>
        <taxon>Noctuoidea</taxon>
        <taxon>Noctuidae</taxon>
        <taxon>Amphipyrinae</taxon>
        <taxon>Spodoptera</taxon>
    </lineage>
</organism>
<accession>A0A2H1X1R6</accession>
<dbReference type="EMBL" id="ODYU01012783">
    <property type="protein sequence ID" value="SOQ59261.1"/>
    <property type="molecule type" value="Genomic_DNA"/>
</dbReference>
<name>A0A2H1X1R6_SPOFR</name>
<reference evidence="1" key="1">
    <citation type="submission" date="2016-07" db="EMBL/GenBank/DDBJ databases">
        <authorList>
            <person name="Bretaudeau A."/>
        </authorList>
    </citation>
    <scope>NUCLEOTIDE SEQUENCE</scope>
    <source>
        <strain evidence="1">Rice</strain>
        <tissue evidence="1">Whole body</tissue>
    </source>
</reference>
<evidence type="ECO:0000313" key="1">
    <source>
        <dbReference type="EMBL" id="SOQ59261.1"/>
    </source>
</evidence>
<sequence>MGLISQMVKSGCTLYSGTTCLKNGQIQSSEEHLWNKWFIERATCAKLVVENHSQDKVVDHQGVELQVLERGRMDTAMEDIALGDNLVDKHVADNHLLQQDNFGDFEGMTLEEVVP</sequence>
<protein>
    <submittedName>
        <fullName evidence="1">SFRICE_004355</fullName>
    </submittedName>
</protein>
<dbReference type="AlphaFoldDB" id="A0A2H1X1R6"/>
<gene>
    <name evidence="1" type="ORF">SFRICE_004355</name>
</gene>
<proteinExistence type="predicted"/>